<dbReference type="Gene3D" id="1.10.510.10">
    <property type="entry name" value="Transferase(Phosphotransferase) domain 1"/>
    <property type="match status" value="1"/>
</dbReference>
<reference evidence="2 3" key="1">
    <citation type="journal article" date="2020" name="Fungal Divers.">
        <title>Resolving the Mortierellaceae phylogeny through synthesis of multi-gene phylogenetics and phylogenomics.</title>
        <authorList>
            <person name="Vandepol N."/>
            <person name="Liber J."/>
            <person name="Desiro A."/>
            <person name="Na H."/>
            <person name="Kennedy M."/>
            <person name="Barry K."/>
            <person name="Grigoriev I.V."/>
            <person name="Miller A.N."/>
            <person name="O'Donnell K."/>
            <person name="Stajich J.E."/>
            <person name="Bonito G."/>
        </authorList>
    </citation>
    <scope>NUCLEOTIDE SEQUENCE [LARGE SCALE GENOMIC DNA]</scope>
    <source>
        <strain evidence="2 3">AD045</strain>
    </source>
</reference>
<dbReference type="PANTHER" id="PTHR44167">
    <property type="entry name" value="OVARIAN-SPECIFIC SERINE/THREONINE-PROTEIN KINASE LOK-RELATED"/>
    <property type="match status" value="1"/>
</dbReference>
<comment type="caution">
    <text evidence="2">The sequence shown here is derived from an EMBL/GenBank/DDBJ whole genome shotgun (WGS) entry which is preliminary data.</text>
</comment>
<protein>
    <recommendedName>
        <fullName evidence="1">Protein kinase domain-containing protein</fullName>
    </recommendedName>
</protein>
<sequence length="141" mass="15814">MKFFSKQLVAGLAYTHKAGIRYCDLKPENVLVASGMQLKITDFGLAEALDPSISTRKAGRRGFWAPEVMGWEEHTDKIDIFPLGVIFYTMFTRYMPNFTTGDYLDVIGAPEDAKDFFASSLQFHVVDRIAMPELVFTSSSA</sequence>
<keyword evidence="3" id="KW-1185">Reference proteome</keyword>
<dbReference type="PROSITE" id="PS00108">
    <property type="entry name" value="PROTEIN_KINASE_ST"/>
    <property type="match status" value="1"/>
</dbReference>
<evidence type="ECO:0000313" key="3">
    <source>
        <dbReference type="Proteomes" id="UP001194696"/>
    </source>
</evidence>
<name>A0ABQ7KBP8_9FUNG</name>
<dbReference type="SUPFAM" id="SSF56112">
    <property type="entry name" value="Protein kinase-like (PK-like)"/>
    <property type="match status" value="1"/>
</dbReference>
<evidence type="ECO:0000313" key="2">
    <source>
        <dbReference type="EMBL" id="KAG0294163.1"/>
    </source>
</evidence>
<dbReference type="CDD" id="cd00180">
    <property type="entry name" value="PKc"/>
    <property type="match status" value="1"/>
</dbReference>
<feature type="domain" description="Protein kinase" evidence="1">
    <location>
        <begin position="1"/>
        <end position="141"/>
    </location>
</feature>
<dbReference type="PROSITE" id="PS50011">
    <property type="entry name" value="PROTEIN_KINASE_DOM"/>
    <property type="match status" value="1"/>
</dbReference>
<dbReference type="InterPro" id="IPR008271">
    <property type="entry name" value="Ser/Thr_kinase_AS"/>
</dbReference>
<dbReference type="InterPro" id="IPR000719">
    <property type="entry name" value="Prot_kinase_dom"/>
</dbReference>
<dbReference type="PANTHER" id="PTHR44167:SF24">
    <property type="entry name" value="SERINE_THREONINE-PROTEIN KINASE CHK2"/>
    <property type="match status" value="1"/>
</dbReference>
<dbReference type="Proteomes" id="UP001194696">
    <property type="component" value="Unassembled WGS sequence"/>
</dbReference>
<proteinExistence type="predicted"/>
<dbReference type="EMBL" id="JAAAIM010000129">
    <property type="protein sequence ID" value="KAG0294163.1"/>
    <property type="molecule type" value="Genomic_DNA"/>
</dbReference>
<dbReference type="InterPro" id="IPR011009">
    <property type="entry name" value="Kinase-like_dom_sf"/>
</dbReference>
<accession>A0ABQ7KBP8</accession>
<gene>
    <name evidence="2" type="ORF">BGZ96_001681</name>
</gene>
<dbReference type="SMART" id="SM00220">
    <property type="entry name" value="S_TKc"/>
    <property type="match status" value="1"/>
</dbReference>
<organism evidence="2 3">
    <name type="scientific">Linnemannia gamsii</name>
    <dbReference type="NCBI Taxonomy" id="64522"/>
    <lineage>
        <taxon>Eukaryota</taxon>
        <taxon>Fungi</taxon>
        <taxon>Fungi incertae sedis</taxon>
        <taxon>Mucoromycota</taxon>
        <taxon>Mortierellomycotina</taxon>
        <taxon>Mortierellomycetes</taxon>
        <taxon>Mortierellales</taxon>
        <taxon>Mortierellaceae</taxon>
        <taxon>Linnemannia</taxon>
    </lineage>
</organism>
<dbReference type="Pfam" id="PF00069">
    <property type="entry name" value="Pkinase"/>
    <property type="match status" value="1"/>
</dbReference>
<evidence type="ECO:0000259" key="1">
    <source>
        <dbReference type="PROSITE" id="PS50011"/>
    </source>
</evidence>